<evidence type="ECO:0000313" key="2">
    <source>
        <dbReference type="EMBL" id="RSO51840.1"/>
    </source>
</evidence>
<dbReference type="Proteomes" id="UP000276905">
    <property type="component" value="Unassembled WGS sequence"/>
</dbReference>
<accession>A0A429JS88</accession>
<dbReference type="InterPro" id="IPR011008">
    <property type="entry name" value="Dimeric_a/b-barrel"/>
</dbReference>
<feature type="domain" description="DUF1330" evidence="1">
    <location>
        <begin position="5"/>
        <end position="98"/>
    </location>
</feature>
<dbReference type="EMBL" id="RFES01000020">
    <property type="protein sequence ID" value="RSO51840.1"/>
    <property type="molecule type" value="Genomic_DNA"/>
</dbReference>
<dbReference type="RefSeq" id="WP_016140879.1">
    <property type="nucleotide sequence ID" value="NZ_RFES01000020.1"/>
</dbReference>
<reference evidence="2 3" key="1">
    <citation type="submission" date="2018-10" db="EMBL/GenBank/DDBJ databases">
        <title>GWAS and RNA-Seq identify cryptic mechanisms of antimicrobial resistance in Acinetobacter baumannii.</title>
        <authorList>
            <person name="Sahl J.W."/>
        </authorList>
    </citation>
    <scope>NUCLEOTIDE SEQUENCE [LARGE SCALE GENOMIC DNA]</scope>
    <source>
        <strain evidence="2 3">TG41018</strain>
    </source>
</reference>
<dbReference type="SUPFAM" id="SSF54909">
    <property type="entry name" value="Dimeric alpha+beta barrel"/>
    <property type="match status" value="1"/>
</dbReference>
<dbReference type="PANTHER" id="PTHR41521:SF4">
    <property type="entry name" value="BLR0684 PROTEIN"/>
    <property type="match status" value="1"/>
</dbReference>
<comment type="caution">
    <text evidence="2">The sequence shown here is derived from an EMBL/GenBank/DDBJ whole genome shotgun (WGS) entry which is preliminary data.</text>
</comment>
<dbReference type="PANTHER" id="PTHR41521">
    <property type="match status" value="1"/>
</dbReference>
<organism evidence="2 3">
    <name type="scientific">Acinetobacter lactucae</name>
    <dbReference type="NCBI Taxonomy" id="1785128"/>
    <lineage>
        <taxon>Bacteria</taxon>
        <taxon>Pseudomonadati</taxon>
        <taxon>Pseudomonadota</taxon>
        <taxon>Gammaproteobacteria</taxon>
        <taxon>Moraxellales</taxon>
        <taxon>Moraxellaceae</taxon>
        <taxon>Acinetobacter</taxon>
        <taxon>Acinetobacter calcoaceticus/baumannii complex</taxon>
    </lineage>
</organism>
<proteinExistence type="predicted"/>
<dbReference type="InterPro" id="IPR010753">
    <property type="entry name" value="DUF1330"/>
</dbReference>
<evidence type="ECO:0000313" key="3">
    <source>
        <dbReference type="Proteomes" id="UP000276905"/>
    </source>
</evidence>
<evidence type="ECO:0000259" key="1">
    <source>
        <dbReference type="Pfam" id="PF07045"/>
    </source>
</evidence>
<name>A0A429JS88_9GAMM</name>
<sequence length="98" mass="11255">MCVPKGYWIIECQEITDQISMEKYANAWTEIANEFNAQIIGGTKSSDFVEGPQKARVLILEFPSYQIAQDCYYSEKYQKAKELALKAMERTFSIIEGI</sequence>
<protein>
    <submittedName>
        <fullName evidence="2">DUF1330 domain-containing protein</fullName>
    </submittedName>
</protein>
<dbReference type="Pfam" id="PF07045">
    <property type="entry name" value="DUF1330"/>
    <property type="match status" value="1"/>
</dbReference>
<gene>
    <name evidence="2" type="ORF">EA756_19300</name>
</gene>
<dbReference type="AlphaFoldDB" id="A0A429JS88"/>
<dbReference type="Gene3D" id="3.30.70.100">
    <property type="match status" value="1"/>
</dbReference>